<feature type="domain" description="Acyl-CoA dehydrogenase/oxidase N-terminal" evidence="14">
    <location>
        <begin position="38"/>
        <end position="156"/>
    </location>
</feature>
<dbReference type="InterPro" id="IPR036250">
    <property type="entry name" value="AcylCo_DH-like_C"/>
</dbReference>
<keyword evidence="5 11" id="KW-0274">FAD</keyword>
<dbReference type="GO" id="GO:0050660">
    <property type="term" value="F:flavin adenine dinucleotide binding"/>
    <property type="evidence" value="ECO:0007669"/>
    <property type="project" value="InterPro"/>
</dbReference>
<dbReference type="InterPro" id="IPR037069">
    <property type="entry name" value="AcylCoA_DH/ox_N_sf"/>
</dbReference>
<protein>
    <recommendedName>
        <fullName evidence="10">3-methylmercaptopropionyl-CoA dehydrogenase</fullName>
        <ecNumber evidence="9">1.3.99.41</ecNumber>
    </recommendedName>
</protein>
<proteinExistence type="inferred from homology"/>
<comment type="subunit">
    <text evidence="3">Homotetramer.</text>
</comment>
<dbReference type="Pfam" id="PF12806">
    <property type="entry name" value="Acyl-CoA_dh_C"/>
    <property type="match status" value="1"/>
</dbReference>
<dbReference type="InterPro" id="IPR052166">
    <property type="entry name" value="Diverse_Acyl-CoA_DH"/>
</dbReference>
<dbReference type="Gene3D" id="1.20.140.10">
    <property type="entry name" value="Butyryl-CoA Dehydrogenase, subunit A, domain 3"/>
    <property type="match status" value="1"/>
</dbReference>
<evidence type="ECO:0000256" key="6">
    <source>
        <dbReference type="ARBA" id="ARBA00023002"/>
    </source>
</evidence>
<dbReference type="PANTHER" id="PTHR42803">
    <property type="entry name" value="ACYL-COA DEHYDROGENASE"/>
    <property type="match status" value="1"/>
</dbReference>
<dbReference type="Gene3D" id="2.40.110.10">
    <property type="entry name" value="Butyryl-CoA Dehydrogenase, subunit A, domain 2"/>
    <property type="match status" value="1"/>
</dbReference>
<dbReference type="SUPFAM" id="SSF47203">
    <property type="entry name" value="Acyl-CoA dehydrogenase C-terminal domain-like"/>
    <property type="match status" value="1"/>
</dbReference>
<evidence type="ECO:0000313" key="16">
    <source>
        <dbReference type="EMBL" id="SHG13663.1"/>
    </source>
</evidence>
<dbReference type="STRING" id="1121391.SAMN02745206_03329"/>
<evidence type="ECO:0000256" key="8">
    <source>
        <dbReference type="ARBA" id="ARBA00058683"/>
    </source>
</evidence>
<dbReference type="InterPro" id="IPR046373">
    <property type="entry name" value="Acyl-CoA_Oxase/DH_mid-dom_sf"/>
</dbReference>
<dbReference type="InterPro" id="IPR025878">
    <property type="entry name" value="Acyl-CoA_dh-like_C_dom"/>
</dbReference>
<comment type="cofactor">
    <cofactor evidence="1 11">
        <name>FAD</name>
        <dbReference type="ChEBI" id="CHEBI:57692"/>
    </cofactor>
</comment>
<dbReference type="InterPro" id="IPR013786">
    <property type="entry name" value="AcylCoA_DH/ox_N"/>
</dbReference>
<evidence type="ECO:0000256" key="11">
    <source>
        <dbReference type="RuleBase" id="RU362125"/>
    </source>
</evidence>
<name>A0A1M5HCI7_9BACT</name>
<keyword evidence="17" id="KW-1185">Reference proteome</keyword>
<dbReference type="EC" id="1.3.99.41" evidence="9"/>
<evidence type="ECO:0000259" key="15">
    <source>
        <dbReference type="Pfam" id="PF12806"/>
    </source>
</evidence>
<dbReference type="Gene3D" id="1.10.540.10">
    <property type="entry name" value="Acyl-CoA dehydrogenase/oxidase, N-terminal domain"/>
    <property type="match status" value="1"/>
</dbReference>
<evidence type="ECO:0000259" key="12">
    <source>
        <dbReference type="Pfam" id="PF00441"/>
    </source>
</evidence>
<dbReference type="Pfam" id="PF02771">
    <property type="entry name" value="Acyl-CoA_dh_N"/>
    <property type="match status" value="1"/>
</dbReference>
<reference evidence="17" key="1">
    <citation type="submission" date="2016-11" db="EMBL/GenBank/DDBJ databases">
        <authorList>
            <person name="Varghese N."/>
            <person name="Submissions S."/>
        </authorList>
    </citation>
    <scope>NUCLEOTIDE SEQUENCE [LARGE SCALE GENOMIC DNA]</scope>
    <source>
        <strain evidence="17">DSM 9756</strain>
    </source>
</reference>
<evidence type="ECO:0000259" key="13">
    <source>
        <dbReference type="Pfam" id="PF02770"/>
    </source>
</evidence>
<dbReference type="Proteomes" id="UP000184076">
    <property type="component" value="Unassembled WGS sequence"/>
</dbReference>
<evidence type="ECO:0000256" key="10">
    <source>
        <dbReference type="ARBA" id="ARBA00069043"/>
    </source>
</evidence>
<dbReference type="PANTHER" id="PTHR42803:SF1">
    <property type="entry name" value="BROAD-SPECIFICITY LINEAR ACYL-COA DEHYDROGENASE FADE5"/>
    <property type="match status" value="1"/>
</dbReference>
<comment type="catalytic activity">
    <reaction evidence="7">
        <text>3-(methylsulfanyl)propanoyl-CoA + oxidized [electron-transfer flavoprotein] + H(+) = 3-(methylsulfanyl)acryloyl-CoA + reduced [electron-transfer flavoprotein]</text>
        <dbReference type="Rhea" id="RHEA:52612"/>
        <dbReference type="Rhea" id="RHEA-COMP:10685"/>
        <dbReference type="Rhea" id="RHEA-COMP:10686"/>
        <dbReference type="ChEBI" id="CHEBI:15378"/>
        <dbReference type="ChEBI" id="CHEBI:57692"/>
        <dbReference type="ChEBI" id="CHEBI:58307"/>
        <dbReference type="ChEBI" id="CHEBI:82815"/>
        <dbReference type="ChEBI" id="CHEBI:84994"/>
        <dbReference type="EC" id="1.3.99.41"/>
    </reaction>
    <physiologicalReaction direction="left-to-right" evidence="7">
        <dbReference type="Rhea" id="RHEA:52613"/>
    </physiologicalReaction>
</comment>
<evidence type="ECO:0000256" key="3">
    <source>
        <dbReference type="ARBA" id="ARBA00011881"/>
    </source>
</evidence>
<evidence type="ECO:0000256" key="2">
    <source>
        <dbReference type="ARBA" id="ARBA00009347"/>
    </source>
</evidence>
<feature type="domain" description="Acyl-CoA oxidase/dehydrogenase middle" evidence="13">
    <location>
        <begin position="161"/>
        <end position="267"/>
    </location>
</feature>
<dbReference type="OrthoDB" id="9765339at2"/>
<dbReference type="EMBL" id="FQVB01000044">
    <property type="protein sequence ID" value="SHG13663.1"/>
    <property type="molecule type" value="Genomic_DNA"/>
</dbReference>
<sequence>MKLLVDERDLKFVLYEQLNVEDLCKYPKWEEYSKEMFDMALEQAEKLAEQEFYPTNKKGDQEGCRFENGMVKVPECFHQPYRLYCEGGWLAMADDPEVGGQGFPATVANACVEFFAAANWALLMYPGLTHGAARLLQRYGTPELQEKYMYKMFSGEWGGTMCLTEAGAGSDVGNLRTKAIPVGDGTYKIEGQKIFISSGMHDLTENIVHMVLARIEGAPKGTKGISIFLVPRLLVDDNGNLVDNDVHCAGIEHKMGIHGSSTSVLNFGENGKCIGYLMGQENKGMRIMFDMMNEARLFVGMQGLGHASAAYLHALQYAKERIQGTPVERMKDPGAERVAIINHPDVRRMLMFMKASTEGIRGLLHLTAYCIDRTEVAETEEERELYQGYVDLLIPIVKSVGSDLGFRVCETAVQVYGGYGYTSEYPVEQFLRDCKIASIYEGTNGIQALDLVGRKIAMKRGRLFMNAVKFSREMVARFKKNYRMREMIEIYEEAAESLVQVTKFFGLKGMTDEFHVPILYAKPYLDLFGDVAIGLNFLWQAYIADRKLQEIFADHNAKDEKAQRALLESNRSAAFYAGKIASAKFWMTQVLTQASGKARAIMLSDKSPLEIPETGFALV</sequence>
<organism evidence="16 17">
    <name type="scientific">Desulfacinum infernum DSM 9756</name>
    <dbReference type="NCBI Taxonomy" id="1121391"/>
    <lineage>
        <taxon>Bacteria</taxon>
        <taxon>Pseudomonadati</taxon>
        <taxon>Thermodesulfobacteriota</taxon>
        <taxon>Syntrophobacteria</taxon>
        <taxon>Syntrophobacterales</taxon>
        <taxon>Syntrophobacteraceae</taxon>
        <taxon>Desulfacinum</taxon>
    </lineage>
</organism>
<dbReference type="FunFam" id="2.40.110.10:FF:000031">
    <property type="entry name" value="Acyl-CoA dehydrogenase, putative"/>
    <property type="match status" value="1"/>
</dbReference>
<gene>
    <name evidence="16" type="ORF">SAMN02745206_03329</name>
</gene>
<keyword evidence="6 11" id="KW-0560">Oxidoreductase</keyword>
<dbReference type="Pfam" id="PF00441">
    <property type="entry name" value="Acyl-CoA_dh_1"/>
    <property type="match status" value="1"/>
</dbReference>
<dbReference type="GO" id="GO:0016627">
    <property type="term" value="F:oxidoreductase activity, acting on the CH-CH group of donors"/>
    <property type="evidence" value="ECO:0007669"/>
    <property type="project" value="InterPro"/>
</dbReference>
<evidence type="ECO:0000256" key="5">
    <source>
        <dbReference type="ARBA" id="ARBA00022827"/>
    </source>
</evidence>
<evidence type="ECO:0000259" key="14">
    <source>
        <dbReference type="Pfam" id="PF02771"/>
    </source>
</evidence>
<dbReference type="InterPro" id="IPR006091">
    <property type="entry name" value="Acyl-CoA_Oxase/DH_mid-dom"/>
</dbReference>
<dbReference type="InterPro" id="IPR009075">
    <property type="entry name" value="AcylCo_DH/oxidase_C"/>
</dbReference>
<evidence type="ECO:0000256" key="9">
    <source>
        <dbReference type="ARBA" id="ARBA00066694"/>
    </source>
</evidence>
<dbReference type="Pfam" id="PF02770">
    <property type="entry name" value="Acyl-CoA_dh_M"/>
    <property type="match status" value="1"/>
</dbReference>
<feature type="domain" description="Acyl-CoA dehydrogenase/oxidase C-terminal" evidence="12">
    <location>
        <begin position="282"/>
        <end position="450"/>
    </location>
</feature>
<dbReference type="AlphaFoldDB" id="A0A1M5HCI7"/>
<feature type="domain" description="Acetyl-CoA dehydrogenase-like C-terminal" evidence="15">
    <location>
        <begin position="476"/>
        <end position="611"/>
    </location>
</feature>
<evidence type="ECO:0000256" key="4">
    <source>
        <dbReference type="ARBA" id="ARBA00022630"/>
    </source>
</evidence>
<evidence type="ECO:0000256" key="1">
    <source>
        <dbReference type="ARBA" id="ARBA00001974"/>
    </source>
</evidence>
<comment type="similarity">
    <text evidence="2 11">Belongs to the acyl-CoA dehydrogenase family.</text>
</comment>
<accession>A0A1M5HCI7</accession>
<dbReference type="SUPFAM" id="SSF56645">
    <property type="entry name" value="Acyl-CoA dehydrogenase NM domain-like"/>
    <property type="match status" value="1"/>
</dbReference>
<keyword evidence="4 11" id="KW-0285">Flavoprotein</keyword>
<dbReference type="InterPro" id="IPR009100">
    <property type="entry name" value="AcylCoA_DH/oxidase_NM_dom_sf"/>
</dbReference>
<evidence type="ECO:0000313" key="17">
    <source>
        <dbReference type="Proteomes" id="UP000184076"/>
    </source>
</evidence>
<evidence type="ECO:0000256" key="7">
    <source>
        <dbReference type="ARBA" id="ARBA00051388"/>
    </source>
</evidence>
<dbReference type="RefSeq" id="WP_073041503.1">
    <property type="nucleotide sequence ID" value="NZ_FQVB01000044.1"/>
</dbReference>
<comment type="function">
    <text evidence="8">Involved in the assimilation of dimethylsulphoniopropionate (DMSP), an important compound in the fixation of carbon in marine phytoplankton, by mediating the conversion of 3-(methylthio)propanoyl-CoA (MMPA-CoA) to 3-(methylthio)acryloyl-CoA (MTA-CoA).</text>
</comment>